<accession>A0AAE1YPS3</accession>
<reference evidence="1" key="2">
    <citation type="journal article" date="2024" name="Plant">
        <title>Genomic evolution and insights into agronomic trait innovations of Sesamum species.</title>
        <authorList>
            <person name="Miao H."/>
            <person name="Wang L."/>
            <person name="Qu L."/>
            <person name="Liu H."/>
            <person name="Sun Y."/>
            <person name="Le M."/>
            <person name="Wang Q."/>
            <person name="Wei S."/>
            <person name="Zheng Y."/>
            <person name="Lin W."/>
            <person name="Duan Y."/>
            <person name="Cao H."/>
            <person name="Xiong S."/>
            <person name="Wang X."/>
            <person name="Wei L."/>
            <person name="Li C."/>
            <person name="Ma Q."/>
            <person name="Ju M."/>
            <person name="Zhao R."/>
            <person name="Li G."/>
            <person name="Mu C."/>
            <person name="Tian Q."/>
            <person name="Mei H."/>
            <person name="Zhang T."/>
            <person name="Gao T."/>
            <person name="Zhang H."/>
        </authorList>
    </citation>
    <scope>NUCLEOTIDE SEQUENCE</scope>
    <source>
        <strain evidence="1">3651</strain>
    </source>
</reference>
<dbReference type="AlphaFoldDB" id="A0AAE1YPS3"/>
<gene>
    <name evidence="1" type="ORF">Salat_0528500</name>
</gene>
<organism evidence="1 2">
    <name type="scientific">Sesamum alatum</name>
    <dbReference type="NCBI Taxonomy" id="300844"/>
    <lineage>
        <taxon>Eukaryota</taxon>
        <taxon>Viridiplantae</taxon>
        <taxon>Streptophyta</taxon>
        <taxon>Embryophyta</taxon>
        <taxon>Tracheophyta</taxon>
        <taxon>Spermatophyta</taxon>
        <taxon>Magnoliopsida</taxon>
        <taxon>eudicotyledons</taxon>
        <taxon>Gunneridae</taxon>
        <taxon>Pentapetalae</taxon>
        <taxon>asterids</taxon>
        <taxon>lamiids</taxon>
        <taxon>Lamiales</taxon>
        <taxon>Pedaliaceae</taxon>
        <taxon>Sesamum</taxon>
    </lineage>
</organism>
<sequence length="106" mass="12382">MVSGNCGDRDSEGGGREALTPARRWRRWGEGLHQQRIQDMQLLVTTLSQRLELLMCLYKHALLLRQSWALSNVPWRAVSSWGDSLESWIIHLKLEPEWNGRSRGWR</sequence>
<reference evidence="1" key="1">
    <citation type="submission" date="2020-06" db="EMBL/GenBank/DDBJ databases">
        <authorList>
            <person name="Li T."/>
            <person name="Hu X."/>
            <person name="Zhang T."/>
            <person name="Song X."/>
            <person name="Zhang H."/>
            <person name="Dai N."/>
            <person name="Sheng W."/>
            <person name="Hou X."/>
            <person name="Wei L."/>
        </authorList>
    </citation>
    <scope>NUCLEOTIDE SEQUENCE</scope>
    <source>
        <strain evidence="1">3651</strain>
        <tissue evidence="1">Leaf</tissue>
    </source>
</reference>
<evidence type="ECO:0000313" key="1">
    <source>
        <dbReference type="EMBL" id="KAK4433658.1"/>
    </source>
</evidence>
<keyword evidence="2" id="KW-1185">Reference proteome</keyword>
<dbReference type="Proteomes" id="UP001293254">
    <property type="component" value="Unassembled WGS sequence"/>
</dbReference>
<protein>
    <submittedName>
        <fullName evidence="1">Uncharacterized protein</fullName>
    </submittedName>
</protein>
<proteinExistence type="predicted"/>
<name>A0AAE1YPS3_9LAMI</name>
<dbReference type="EMBL" id="JACGWO010000002">
    <property type="protein sequence ID" value="KAK4433658.1"/>
    <property type="molecule type" value="Genomic_DNA"/>
</dbReference>
<evidence type="ECO:0000313" key="2">
    <source>
        <dbReference type="Proteomes" id="UP001293254"/>
    </source>
</evidence>
<comment type="caution">
    <text evidence="1">The sequence shown here is derived from an EMBL/GenBank/DDBJ whole genome shotgun (WGS) entry which is preliminary data.</text>
</comment>